<dbReference type="SUPFAM" id="SSF57783">
    <property type="entry name" value="Zinc beta-ribbon"/>
    <property type="match status" value="1"/>
</dbReference>
<evidence type="ECO:0000256" key="4">
    <source>
        <dbReference type="ARBA" id="ARBA00014973"/>
    </source>
</evidence>
<dbReference type="PANTHER" id="PTHR20934">
    <property type="entry name" value="TRANSCRIPTION ELONGATION FACTOR 1 HOMOLOG"/>
    <property type="match status" value="1"/>
</dbReference>
<keyword evidence="7" id="KW-0863">Zinc-finger</keyword>
<dbReference type="AlphaFoldDB" id="A0AA39FFW7"/>
<dbReference type="InterPro" id="IPR038567">
    <property type="entry name" value="T_Elf1_sf"/>
</dbReference>
<dbReference type="Pfam" id="PF05129">
    <property type="entry name" value="Zn_ribbon_Elf1"/>
    <property type="match status" value="1"/>
</dbReference>
<reference evidence="8" key="1">
    <citation type="journal article" date="2023" name="bioRxiv">
        <title>Scaffold-level genome assemblies of two parasitoid biocontrol wasps reveal the parthenogenesis mechanism and an associated novel virus.</title>
        <authorList>
            <person name="Inwood S."/>
            <person name="Skelly J."/>
            <person name="Guhlin J."/>
            <person name="Harrop T."/>
            <person name="Goldson S."/>
            <person name="Dearden P."/>
        </authorList>
    </citation>
    <scope>NUCLEOTIDE SEQUENCE</scope>
    <source>
        <strain evidence="8">Lincoln</strain>
        <tissue evidence="8">Whole body</tissue>
    </source>
</reference>
<keyword evidence="5 7" id="KW-0862">Zinc</keyword>
<evidence type="ECO:0000313" key="8">
    <source>
        <dbReference type="EMBL" id="KAK0168783.1"/>
    </source>
</evidence>
<sequence>MSQSRNVTEPALTRGIHRYRYNNLDKKKLHILMYVYKYIEIEKSKNVHLEHNKRNMGRKKSKRQAPTKVKSIQPLETQFTCPFCNHEKSCEVKMDKARKTARINCRICLEDYQTTVNVLSDPVDVYNDWIDACDAAN</sequence>
<dbReference type="Proteomes" id="UP001168972">
    <property type="component" value="Unassembled WGS sequence"/>
</dbReference>
<dbReference type="EMBL" id="JAQQBR010001831">
    <property type="protein sequence ID" value="KAK0168783.1"/>
    <property type="molecule type" value="Genomic_DNA"/>
</dbReference>
<dbReference type="InterPro" id="IPR007808">
    <property type="entry name" value="Elf1"/>
</dbReference>
<dbReference type="GO" id="GO:0006368">
    <property type="term" value="P:transcription elongation by RNA polymerase II"/>
    <property type="evidence" value="ECO:0007669"/>
    <property type="project" value="TreeGrafter"/>
</dbReference>
<evidence type="ECO:0000256" key="2">
    <source>
        <dbReference type="ARBA" id="ARBA00004123"/>
    </source>
</evidence>
<comment type="similarity">
    <text evidence="3 7">Belongs to the ELOF1 family.</text>
</comment>
<dbReference type="GO" id="GO:0000993">
    <property type="term" value="F:RNA polymerase II complex binding"/>
    <property type="evidence" value="ECO:0007669"/>
    <property type="project" value="TreeGrafter"/>
</dbReference>
<keyword evidence="7" id="KW-0805">Transcription regulation</keyword>
<comment type="function">
    <text evidence="1 7">Transcription elongation factor implicated in the maintenance of proper chromatin structure in actively transcribed regions.</text>
</comment>
<name>A0AA39FFW7_MICHY</name>
<gene>
    <name evidence="8" type="ORF">PV327_002552</name>
</gene>
<evidence type="ECO:0000256" key="5">
    <source>
        <dbReference type="ARBA" id="ARBA00022833"/>
    </source>
</evidence>
<comment type="subcellular location">
    <subcellularLocation>
        <location evidence="2 7">Nucleus</location>
    </subcellularLocation>
</comment>
<evidence type="ECO:0000256" key="6">
    <source>
        <dbReference type="ARBA" id="ARBA00023242"/>
    </source>
</evidence>
<evidence type="ECO:0000256" key="1">
    <source>
        <dbReference type="ARBA" id="ARBA00003357"/>
    </source>
</evidence>
<dbReference type="Gene3D" id="2.20.25.190">
    <property type="match status" value="1"/>
</dbReference>
<keyword evidence="7" id="KW-0479">Metal-binding</keyword>
<keyword evidence="6 7" id="KW-0539">Nucleus</keyword>
<dbReference type="PANTHER" id="PTHR20934:SF0">
    <property type="entry name" value="TRANSCRIPTION ELONGATION FACTOR 1 HOMOLOG"/>
    <property type="match status" value="1"/>
</dbReference>
<evidence type="ECO:0000313" key="9">
    <source>
        <dbReference type="Proteomes" id="UP001168972"/>
    </source>
</evidence>
<organism evidence="8 9">
    <name type="scientific">Microctonus hyperodae</name>
    <name type="common">Parasitoid wasp</name>
    <dbReference type="NCBI Taxonomy" id="165561"/>
    <lineage>
        <taxon>Eukaryota</taxon>
        <taxon>Metazoa</taxon>
        <taxon>Ecdysozoa</taxon>
        <taxon>Arthropoda</taxon>
        <taxon>Hexapoda</taxon>
        <taxon>Insecta</taxon>
        <taxon>Pterygota</taxon>
        <taxon>Neoptera</taxon>
        <taxon>Endopterygota</taxon>
        <taxon>Hymenoptera</taxon>
        <taxon>Apocrita</taxon>
        <taxon>Ichneumonoidea</taxon>
        <taxon>Braconidae</taxon>
        <taxon>Euphorinae</taxon>
        <taxon>Microctonus</taxon>
    </lineage>
</organism>
<evidence type="ECO:0000256" key="3">
    <source>
        <dbReference type="ARBA" id="ARBA00009730"/>
    </source>
</evidence>
<keyword evidence="9" id="KW-1185">Reference proteome</keyword>
<dbReference type="GO" id="GO:0008270">
    <property type="term" value="F:zinc ion binding"/>
    <property type="evidence" value="ECO:0007669"/>
    <property type="project" value="UniProtKB-KW"/>
</dbReference>
<comment type="caution">
    <text evidence="8">The sequence shown here is derived from an EMBL/GenBank/DDBJ whole genome shotgun (WGS) entry which is preliminary data.</text>
</comment>
<dbReference type="FunFam" id="2.20.25.190:FF:000002">
    <property type="entry name" value="Transcription elongation factor 1 homolog"/>
    <property type="match status" value="1"/>
</dbReference>
<proteinExistence type="inferred from homology"/>
<dbReference type="GO" id="GO:0008023">
    <property type="term" value="C:transcription elongation factor complex"/>
    <property type="evidence" value="ECO:0007669"/>
    <property type="project" value="TreeGrafter"/>
</dbReference>
<evidence type="ECO:0000256" key="7">
    <source>
        <dbReference type="RuleBase" id="RU364033"/>
    </source>
</evidence>
<keyword evidence="7" id="KW-0804">Transcription</keyword>
<protein>
    <recommendedName>
        <fullName evidence="4 7">Transcription elongation factor 1 homolog</fullName>
    </recommendedName>
</protein>
<reference evidence="8" key="2">
    <citation type="submission" date="2023-03" db="EMBL/GenBank/DDBJ databases">
        <authorList>
            <person name="Inwood S.N."/>
            <person name="Skelly J.G."/>
            <person name="Guhlin J."/>
            <person name="Harrop T.W.R."/>
            <person name="Goldson S.G."/>
            <person name="Dearden P.K."/>
        </authorList>
    </citation>
    <scope>NUCLEOTIDE SEQUENCE</scope>
    <source>
        <strain evidence="8">Lincoln</strain>
        <tissue evidence="8">Whole body</tissue>
    </source>
</reference>
<accession>A0AA39FFW7</accession>